<accession>A0A5B0PJR7</accession>
<name>A0A5B0PJR7_PUCGR</name>
<evidence type="ECO:0000313" key="4">
    <source>
        <dbReference type="Proteomes" id="UP000325313"/>
    </source>
</evidence>
<dbReference type="Proteomes" id="UP000325313">
    <property type="component" value="Unassembled WGS sequence"/>
</dbReference>
<dbReference type="AlphaFoldDB" id="A0A5B0PJR7"/>
<dbReference type="Proteomes" id="UP000324748">
    <property type="component" value="Unassembled WGS sequence"/>
</dbReference>
<dbReference type="EMBL" id="VSWC01000053">
    <property type="protein sequence ID" value="KAA1101042.1"/>
    <property type="molecule type" value="Genomic_DNA"/>
</dbReference>
<comment type="caution">
    <text evidence="2">The sequence shown here is derived from an EMBL/GenBank/DDBJ whole genome shotgun (WGS) entry which is preliminary data.</text>
</comment>
<protein>
    <submittedName>
        <fullName evidence="2">Uncharacterized protein</fullName>
    </submittedName>
</protein>
<gene>
    <name evidence="2" type="ORF">PGT21_005179</name>
    <name evidence="1" type="ORF">PGTUg99_020237</name>
</gene>
<evidence type="ECO:0000313" key="1">
    <source>
        <dbReference type="EMBL" id="KAA1088690.1"/>
    </source>
</evidence>
<proteinExistence type="predicted"/>
<organism evidence="2 3">
    <name type="scientific">Puccinia graminis f. sp. tritici</name>
    <dbReference type="NCBI Taxonomy" id="56615"/>
    <lineage>
        <taxon>Eukaryota</taxon>
        <taxon>Fungi</taxon>
        <taxon>Dikarya</taxon>
        <taxon>Basidiomycota</taxon>
        <taxon>Pucciniomycotina</taxon>
        <taxon>Pucciniomycetes</taxon>
        <taxon>Pucciniales</taxon>
        <taxon>Pucciniaceae</taxon>
        <taxon>Puccinia</taxon>
    </lineage>
</organism>
<sequence length="68" mass="8247">MRNARGRHNLLLQDSQTGFLRSLWDTSSAVRFRTSVFMVERVWCQGKEYTKLEKCHQERQIREKGYKR</sequence>
<keyword evidence="3" id="KW-1185">Reference proteome</keyword>
<dbReference type="EMBL" id="VDEP01000405">
    <property type="protein sequence ID" value="KAA1088690.1"/>
    <property type="molecule type" value="Genomic_DNA"/>
</dbReference>
<reference evidence="3 4" key="1">
    <citation type="submission" date="2019-05" db="EMBL/GenBank/DDBJ databases">
        <title>Emergence of the Ug99 lineage of the wheat stem rust pathogen through somatic hybridization.</title>
        <authorList>
            <person name="Li F."/>
            <person name="Upadhyaya N.M."/>
            <person name="Sperschneider J."/>
            <person name="Matny O."/>
            <person name="Nguyen-Phuc H."/>
            <person name="Mago R."/>
            <person name="Raley C."/>
            <person name="Miller M.E."/>
            <person name="Silverstein K.A.T."/>
            <person name="Henningsen E."/>
            <person name="Hirsch C.D."/>
            <person name="Visser B."/>
            <person name="Pretorius Z.A."/>
            <person name="Steffenson B.J."/>
            <person name="Schwessinger B."/>
            <person name="Dodds P.N."/>
            <person name="Figueroa M."/>
        </authorList>
    </citation>
    <scope>NUCLEOTIDE SEQUENCE [LARGE SCALE GENOMIC DNA]</scope>
    <source>
        <strain evidence="2">21-0</strain>
        <strain evidence="1 4">Ug99</strain>
    </source>
</reference>
<evidence type="ECO:0000313" key="3">
    <source>
        <dbReference type="Proteomes" id="UP000324748"/>
    </source>
</evidence>
<evidence type="ECO:0000313" key="2">
    <source>
        <dbReference type="EMBL" id="KAA1101042.1"/>
    </source>
</evidence>